<gene>
    <name evidence="4" type="ORF">K2173_001877</name>
</gene>
<dbReference type="InterPro" id="IPR027417">
    <property type="entry name" value="P-loop_NTPase"/>
</dbReference>
<dbReference type="InterPro" id="IPR051701">
    <property type="entry name" value="Mito_OM_Translocase_MSP1"/>
</dbReference>
<evidence type="ECO:0000256" key="1">
    <source>
        <dbReference type="ARBA" id="ARBA00022741"/>
    </source>
</evidence>
<evidence type="ECO:0000256" key="2">
    <source>
        <dbReference type="ARBA" id="ARBA00022840"/>
    </source>
</evidence>
<dbReference type="SMART" id="SM00382">
    <property type="entry name" value="AAA"/>
    <property type="match status" value="1"/>
</dbReference>
<keyword evidence="1" id="KW-0547">Nucleotide-binding</keyword>
<keyword evidence="2" id="KW-0067">ATP-binding</keyword>
<evidence type="ECO:0000259" key="3">
    <source>
        <dbReference type="SMART" id="SM00382"/>
    </source>
</evidence>
<organism evidence="4 5">
    <name type="scientific">Erythroxylum novogranatense</name>
    <dbReference type="NCBI Taxonomy" id="1862640"/>
    <lineage>
        <taxon>Eukaryota</taxon>
        <taxon>Viridiplantae</taxon>
        <taxon>Streptophyta</taxon>
        <taxon>Embryophyta</taxon>
        <taxon>Tracheophyta</taxon>
        <taxon>Spermatophyta</taxon>
        <taxon>Magnoliopsida</taxon>
        <taxon>eudicotyledons</taxon>
        <taxon>Gunneridae</taxon>
        <taxon>Pentapetalae</taxon>
        <taxon>rosids</taxon>
        <taxon>fabids</taxon>
        <taxon>Malpighiales</taxon>
        <taxon>Erythroxylaceae</taxon>
        <taxon>Erythroxylum</taxon>
    </lineage>
</organism>
<dbReference type="Proteomes" id="UP001159364">
    <property type="component" value="Linkage Group LG09"/>
</dbReference>
<dbReference type="InterPro" id="IPR003593">
    <property type="entry name" value="AAA+_ATPase"/>
</dbReference>
<dbReference type="PANTHER" id="PTHR45644">
    <property type="entry name" value="AAA ATPASE, PUTATIVE (AFU_ORTHOLOGUE AFUA_2G12920)-RELATED-RELATED"/>
    <property type="match status" value="1"/>
</dbReference>
<sequence length="195" mass="21936">MLPLQRPEFFGKGQLTKPCKGILLFGPPSTGKTMLPKAVTTEAGANFINISMSSITSKWFGGEKYVKAVFSLSSKVTPSVIFMDEVDSMLGRRENPGEHEAIPKMKNEFMLNWDGLRKKVKERNICVTAAHCPIREILGKEEKIPSRILDICQNVIFFLRILFCKSASDCFLFDLHEDELKLKPVIAFDCGMICL</sequence>
<comment type="caution">
    <text evidence="4">The sequence shown here is derived from an EMBL/GenBank/DDBJ whole genome shotgun (WGS) entry which is preliminary data.</text>
</comment>
<reference evidence="4 5" key="1">
    <citation type="submission" date="2021-09" db="EMBL/GenBank/DDBJ databases">
        <title>Genomic insights and catalytic innovation underlie evolution of tropane alkaloids biosynthesis.</title>
        <authorList>
            <person name="Wang Y.-J."/>
            <person name="Tian T."/>
            <person name="Huang J.-P."/>
            <person name="Huang S.-X."/>
        </authorList>
    </citation>
    <scope>NUCLEOTIDE SEQUENCE [LARGE SCALE GENOMIC DNA]</scope>
    <source>
        <strain evidence="4">KIB-2018</strain>
        <tissue evidence="4">Leaf</tissue>
    </source>
</reference>
<keyword evidence="5" id="KW-1185">Reference proteome</keyword>
<dbReference type="InterPro" id="IPR003959">
    <property type="entry name" value="ATPase_AAA_core"/>
</dbReference>
<dbReference type="SUPFAM" id="SSF52540">
    <property type="entry name" value="P-loop containing nucleoside triphosphate hydrolases"/>
    <property type="match status" value="1"/>
</dbReference>
<dbReference type="AlphaFoldDB" id="A0AAV8SPQ5"/>
<evidence type="ECO:0000313" key="5">
    <source>
        <dbReference type="Proteomes" id="UP001159364"/>
    </source>
</evidence>
<dbReference type="GO" id="GO:0005741">
    <property type="term" value="C:mitochondrial outer membrane"/>
    <property type="evidence" value="ECO:0007669"/>
    <property type="project" value="TreeGrafter"/>
</dbReference>
<evidence type="ECO:0000313" key="4">
    <source>
        <dbReference type="EMBL" id="KAJ8753979.1"/>
    </source>
</evidence>
<accession>A0AAV8SPQ5</accession>
<dbReference type="Pfam" id="PF00004">
    <property type="entry name" value="AAA"/>
    <property type="match status" value="1"/>
</dbReference>
<dbReference type="GO" id="GO:0005524">
    <property type="term" value="F:ATP binding"/>
    <property type="evidence" value="ECO:0007669"/>
    <property type="project" value="UniProtKB-KW"/>
</dbReference>
<dbReference type="EMBL" id="JAIWQS010000009">
    <property type="protein sequence ID" value="KAJ8753979.1"/>
    <property type="molecule type" value="Genomic_DNA"/>
</dbReference>
<dbReference type="GO" id="GO:0016887">
    <property type="term" value="F:ATP hydrolysis activity"/>
    <property type="evidence" value="ECO:0007669"/>
    <property type="project" value="InterPro"/>
</dbReference>
<feature type="domain" description="AAA+ ATPase" evidence="3">
    <location>
        <begin position="18"/>
        <end position="162"/>
    </location>
</feature>
<proteinExistence type="predicted"/>
<name>A0AAV8SPQ5_9ROSI</name>
<protein>
    <recommendedName>
        <fullName evidence="3">AAA+ ATPase domain-containing protein</fullName>
    </recommendedName>
</protein>
<dbReference type="Gene3D" id="3.40.50.300">
    <property type="entry name" value="P-loop containing nucleotide triphosphate hydrolases"/>
    <property type="match status" value="1"/>
</dbReference>
<dbReference type="PANTHER" id="PTHR45644:SF73">
    <property type="entry name" value="AAA-TYPE ATPASE FAMILY PROTEIN"/>
    <property type="match status" value="1"/>
</dbReference>